<keyword evidence="3" id="KW-1185">Reference proteome</keyword>
<accession>A0A8H8RDQ6</accession>
<dbReference type="OrthoDB" id="8064436at2759"/>
<dbReference type="AlphaFoldDB" id="A0A8H8RDQ6"/>
<proteinExistence type="predicted"/>
<dbReference type="EMBL" id="QGMI01001401">
    <property type="protein sequence ID" value="TVY33388.1"/>
    <property type="molecule type" value="Genomic_DNA"/>
</dbReference>
<dbReference type="Gene3D" id="1.20.5.370">
    <property type="match status" value="1"/>
</dbReference>
<feature type="region of interest" description="Disordered" evidence="1">
    <location>
        <begin position="226"/>
        <end position="372"/>
    </location>
</feature>
<sequence>MALESPVLLRLPRGLAQTEFVLLHISPQGRRPLDLKLIGTENETIFKVILEHDQTSSLKDSKSRLNQEQWDAVLLSVLLGAVPQEEHKAITQGVEAVAKIESGGNELSITIQRRIEGITQRLGSLILRETGDEEPDLFEWCGQAVESRSKSITELQTLKSSLKYKDEQLKKIEESFAELVDLKNAHEKSLLEKFSLLLNEKKLKIRDQQRLLASSNVDPAKLEALAAARRDSRSRSAGPSRKGMGKRKADENIEEDESDDEFEKMDVDQEPPQDSEDEDQRQRTPDAESTADDTESEGEAPPSPPTRKTVNAKSGGQTIERSSSSTVEADAPPSKRNLPERSNVSKAVKHSSPHVPTPVLDGSETESDDDEL</sequence>
<comment type="caution">
    <text evidence="2">The sequence shown here is derived from an EMBL/GenBank/DDBJ whole genome shotgun (WGS) entry which is preliminary data.</text>
</comment>
<evidence type="ECO:0008006" key="4">
    <source>
        <dbReference type="Google" id="ProtNLM"/>
    </source>
</evidence>
<dbReference type="SUPFAM" id="SSF58022">
    <property type="entry name" value="XRCC4, C-terminal oligomerization domain"/>
    <property type="match status" value="1"/>
</dbReference>
<feature type="compositionally biased region" description="Acidic residues" evidence="1">
    <location>
        <begin position="289"/>
        <end position="298"/>
    </location>
</feature>
<dbReference type="PANTHER" id="PTHR42067:SF1">
    <property type="entry name" value="MITOTIC APPARATUS PROTEIN P62"/>
    <property type="match status" value="1"/>
</dbReference>
<dbReference type="PANTHER" id="PTHR42067">
    <property type="entry name" value="YALI0C15378P"/>
    <property type="match status" value="1"/>
</dbReference>
<dbReference type="Proteomes" id="UP000443090">
    <property type="component" value="Unassembled WGS sequence"/>
</dbReference>
<evidence type="ECO:0000256" key="1">
    <source>
        <dbReference type="SAM" id="MobiDB-lite"/>
    </source>
</evidence>
<name>A0A8H8RDQ6_9HELO</name>
<organism evidence="2 3">
    <name type="scientific">Lachnellula occidentalis</name>
    <dbReference type="NCBI Taxonomy" id="215460"/>
    <lineage>
        <taxon>Eukaryota</taxon>
        <taxon>Fungi</taxon>
        <taxon>Dikarya</taxon>
        <taxon>Ascomycota</taxon>
        <taxon>Pezizomycotina</taxon>
        <taxon>Leotiomycetes</taxon>
        <taxon>Helotiales</taxon>
        <taxon>Lachnaceae</taxon>
        <taxon>Lachnellula</taxon>
    </lineage>
</organism>
<evidence type="ECO:0000313" key="2">
    <source>
        <dbReference type="EMBL" id="TVY33388.1"/>
    </source>
</evidence>
<protein>
    <recommendedName>
        <fullName evidence="4">DNA repair protein XRCC4</fullName>
    </recommendedName>
</protein>
<feature type="compositionally biased region" description="Acidic residues" evidence="1">
    <location>
        <begin position="363"/>
        <end position="372"/>
    </location>
</feature>
<dbReference type="InterPro" id="IPR014751">
    <property type="entry name" value="XRCC4-like_C"/>
</dbReference>
<feature type="compositionally biased region" description="Polar residues" evidence="1">
    <location>
        <begin position="306"/>
        <end position="327"/>
    </location>
</feature>
<evidence type="ECO:0000313" key="3">
    <source>
        <dbReference type="Proteomes" id="UP000443090"/>
    </source>
</evidence>
<reference evidence="2 3" key="1">
    <citation type="submission" date="2018-05" db="EMBL/GenBank/DDBJ databases">
        <title>Genome sequencing and assembly of the regulated plant pathogen Lachnellula willkommii and related sister species for the development of diagnostic species identification markers.</title>
        <authorList>
            <person name="Giroux E."/>
            <person name="Bilodeau G."/>
        </authorList>
    </citation>
    <scope>NUCLEOTIDE SEQUENCE [LARGE SCALE GENOMIC DNA]</scope>
    <source>
        <strain evidence="2 3">CBS 160.35</strain>
    </source>
</reference>
<gene>
    <name evidence="2" type="ORF">LOCC1_G008285</name>
</gene>
<feature type="compositionally biased region" description="Acidic residues" evidence="1">
    <location>
        <begin position="252"/>
        <end position="279"/>
    </location>
</feature>